<dbReference type="InterPro" id="IPR039564">
    <property type="entry name" value="Peptidase_C39-like"/>
</dbReference>
<gene>
    <name evidence="2" type="ORF">SAMN05216251_11073</name>
</gene>
<dbReference type="Proteomes" id="UP000199323">
    <property type="component" value="Unassembled WGS sequence"/>
</dbReference>
<dbReference type="OrthoDB" id="9789941at2"/>
<dbReference type="Pfam" id="PF13529">
    <property type="entry name" value="Peptidase_C39_2"/>
    <property type="match status" value="1"/>
</dbReference>
<protein>
    <submittedName>
        <fullName evidence="2">Peptidase_C39 like family protein</fullName>
    </submittedName>
</protein>
<evidence type="ECO:0000259" key="1">
    <source>
        <dbReference type="Pfam" id="PF13529"/>
    </source>
</evidence>
<proteinExistence type="predicted"/>
<evidence type="ECO:0000313" key="2">
    <source>
        <dbReference type="EMBL" id="SFF24499.1"/>
    </source>
</evidence>
<dbReference type="STRING" id="380248.SAMN05216251_11073"/>
<organism evidence="2 3">
    <name type="scientific">Actinacidiphila alni</name>
    <dbReference type="NCBI Taxonomy" id="380248"/>
    <lineage>
        <taxon>Bacteria</taxon>
        <taxon>Bacillati</taxon>
        <taxon>Actinomycetota</taxon>
        <taxon>Actinomycetes</taxon>
        <taxon>Kitasatosporales</taxon>
        <taxon>Streptomycetaceae</taxon>
        <taxon>Actinacidiphila</taxon>
    </lineage>
</organism>
<reference evidence="2 3" key="1">
    <citation type="submission" date="2016-10" db="EMBL/GenBank/DDBJ databases">
        <authorList>
            <person name="de Groot N.N."/>
        </authorList>
    </citation>
    <scope>NUCLEOTIDE SEQUENCE [LARGE SCALE GENOMIC DNA]</scope>
    <source>
        <strain evidence="2 3">CGMCC 4.3510</strain>
    </source>
</reference>
<dbReference type="EMBL" id="FONG01000010">
    <property type="protein sequence ID" value="SFF24499.1"/>
    <property type="molecule type" value="Genomic_DNA"/>
</dbReference>
<keyword evidence="3" id="KW-1185">Reference proteome</keyword>
<feature type="domain" description="Peptidase C39-like" evidence="1">
    <location>
        <begin position="205"/>
        <end position="354"/>
    </location>
</feature>
<evidence type="ECO:0000313" key="3">
    <source>
        <dbReference type="Proteomes" id="UP000199323"/>
    </source>
</evidence>
<sequence length="406" mass="42312">MTGNEQRLAAAEGRLAAVLHRWDDEAAFAAGQAAGTAWSGGALRLTAPVGRETYADPFGHGSLDWEYGSWTSPWAAMPFAATDIVPSWTADAPDGARITVRLRIRDTGGHESGWYVMGHWSSGDAVVHRATVPGQSDSQGHVDADTFTAVGNGVTACRLQVVLTREAGADVDVALRGVRAVASRPPVGATPAVSGPGGAWGTVLDVPARSQGAHIGHCPQWDGGGEAWAGPACTAMLVEFFGRGPGAADLTWLDPDDPAPQVDFTARQVYDYGYKGCGNWAFNAAYPARYGLRGAVVRLPALTDVERFISAGLPIATTLSFRSSELSGAGQSAAGNIMVVRGFTSSGDVVVNDPLAATDAGVRRVYPRAAFERVWLSGDGGGGVAYLLHPEGTALPPPVPGEPPRW</sequence>
<dbReference type="RefSeq" id="WP_093714667.1">
    <property type="nucleotide sequence ID" value="NZ_FONG01000010.1"/>
</dbReference>
<dbReference type="AlphaFoldDB" id="A0A1I2H519"/>
<name>A0A1I2H519_9ACTN</name>
<accession>A0A1I2H519</accession>